<feature type="binding site" evidence="10">
    <location>
        <position position="1045"/>
    </location>
    <ligand>
        <name>Zn(2+)</name>
        <dbReference type="ChEBI" id="CHEBI:29105"/>
    </ligand>
</feature>
<comment type="caution">
    <text evidence="14">The sequence shown here is derived from an EMBL/GenBank/DDBJ whole genome shotgun (WGS) entry which is preliminary data.</text>
</comment>
<feature type="short sequence motif" description="'KMSKS' region" evidence="10">
    <location>
        <begin position="716"/>
        <end position="720"/>
    </location>
</feature>
<dbReference type="Gene3D" id="1.10.730.20">
    <property type="match status" value="1"/>
</dbReference>
<dbReference type="InterPro" id="IPR013155">
    <property type="entry name" value="M/V/L/I-tRNA-synth_anticd-bd"/>
</dbReference>
<accession>A0ABV8REL0</accession>
<dbReference type="InterPro" id="IPR009008">
    <property type="entry name" value="Val/Leu/Ile-tRNA-synth_edit"/>
</dbReference>
<feature type="binding site" evidence="10">
    <location>
        <position position="719"/>
    </location>
    <ligand>
        <name>ATP</name>
        <dbReference type="ChEBI" id="CHEBI:30616"/>
    </ligand>
</feature>
<dbReference type="Pfam" id="PF08264">
    <property type="entry name" value="Anticodon_1"/>
    <property type="match status" value="1"/>
</dbReference>
<keyword evidence="3 10" id="KW-0436">Ligase</keyword>
<feature type="domain" description="Aminoacyl-tRNA synthetase class Ia" evidence="12">
    <location>
        <begin position="541"/>
        <end position="753"/>
    </location>
</feature>
<keyword evidence="7 10" id="KW-0030">Aminoacyl-tRNA synthetase</keyword>
<dbReference type="HAMAP" id="MF_02002">
    <property type="entry name" value="Ile_tRNA_synth_type1"/>
    <property type="match status" value="1"/>
</dbReference>
<comment type="subcellular location">
    <subcellularLocation>
        <location evidence="10">Cytoplasm</location>
    </subcellularLocation>
</comment>
<evidence type="ECO:0000259" key="12">
    <source>
        <dbReference type="Pfam" id="PF00133"/>
    </source>
</evidence>
<dbReference type="InterPro" id="IPR033708">
    <property type="entry name" value="Anticodon_Ile_BEm"/>
</dbReference>
<comment type="catalytic activity">
    <reaction evidence="9 10">
        <text>tRNA(Ile) + L-isoleucine + ATP = L-isoleucyl-tRNA(Ile) + AMP + diphosphate</text>
        <dbReference type="Rhea" id="RHEA:11060"/>
        <dbReference type="Rhea" id="RHEA-COMP:9666"/>
        <dbReference type="Rhea" id="RHEA-COMP:9695"/>
        <dbReference type="ChEBI" id="CHEBI:30616"/>
        <dbReference type="ChEBI" id="CHEBI:33019"/>
        <dbReference type="ChEBI" id="CHEBI:58045"/>
        <dbReference type="ChEBI" id="CHEBI:78442"/>
        <dbReference type="ChEBI" id="CHEBI:78528"/>
        <dbReference type="ChEBI" id="CHEBI:456215"/>
        <dbReference type="EC" id="6.1.1.5"/>
    </reaction>
</comment>
<dbReference type="Gene3D" id="3.90.740.10">
    <property type="entry name" value="Valyl/Leucyl/Isoleucyl-tRNA synthetase, editing domain"/>
    <property type="match status" value="1"/>
</dbReference>
<evidence type="ECO:0000313" key="15">
    <source>
        <dbReference type="Proteomes" id="UP001595887"/>
    </source>
</evidence>
<dbReference type="EMBL" id="JBHSDH010000010">
    <property type="protein sequence ID" value="MFC4291139.1"/>
    <property type="molecule type" value="Genomic_DNA"/>
</dbReference>
<comment type="subunit">
    <text evidence="10">Monomer.</text>
</comment>
<dbReference type="InterPro" id="IPR002301">
    <property type="entry name" value="Ile-tRNA-ligase"/>
</dbReference>
<keyword evidence="5 10" id="KW-0067">ATP-binding</keyword>
<dbReference type="SUPFAM" id="SSF52374">
    <property type="entry name" value="Nucleotidylyl transferase"/>
    <property type="match status" value="1"/>
</dbReference>
<dbReference type="InterPro" id="IPR050081">
    <property type="entry name" value="Ile-tRNA_ligase"/>
</dbReference>
<dbReference type="InterPro" id="IPR023585">
    <property type="entry name" value="Ile-tRNA-ligase_type1"/>
</dbReference>
<evidence type="ECO:0000256" key="9">
    <source>
        <dbReference type="ARBA" id="ARBA00048359"/>
    </source>
</evidence>
<feature type="region of interest" description="Disordered" evidence="11">
    <location>
        <begin position="914"/>
        <end position="937"/>
    </location>
</feature>
<comment type="domain">
    <text evidence="10">IleRS has two distinct active sites: one for aminoacylation and one for editing. The misactivated valine is translocated from the active site to the editing site, which sterically excludes the correctly activated isoleucine. The single editing site contains two valyl binding pockets, one specific for each substrate (Val-AMP or Val-tRNA(Ile)).</text>
</comment>
<dbReference type="PANTHER" id="PTHR42765:SF1">
    <property type="entry name" value="ISOLEUCINE--TRNA LIGASE, MITOCHONDRIAL"/>
    <property type="match status" value="1"/>
</dbReference>
<feature type="binding site" evidence="10">
    <location>
        <position position="675"/>
    </location>
    <ligand>
        <name>L-isoleucyl-5'-AMP</name>
        <dbReference type="ChEBI" id="CHEBI:178002"/>
    </ligand>
</feature>
<dbReference type="GO" id="GO:0004822">
    <property type="term" value="F:isoleucine-tRNA ligase activity"/>
    <property type="evidence" value="ECO:0007669"/>
    <property type="project" value="UniProtKB-EC"/>
</dbReference>
<feature type="short sequence motif" description="'HIGH' region" evidence="10">
    <location>
        <begin position="61"/>
        <end position="71"/>
    </location>
</feature>
<evidence type="ECO:0000259" key="13">
    <source>
        <dbReference type="Pfam" id="PF08264"/>
    </source>
</evidence>
<keyword evidence="10" id="KW-0862">Zinc</keyword>
<dbReference type="CDD" id="cd07960">
    <property type="entry name" value="Anticodon_Ia_Ile_BEm"/>
    <property type="match status" value="1"/>
</dbReference>
<evidence type="ECO:0000256" key="1">
    <source>
        <dbReference type="ARBA" id="ARBA00006887"/>
    </source>
</evidence>
<feature type="domain" description="Aminoacyl-tRNA synthetase class Ia" evidence="12">
    <location>
        <begin position="31"/>
        <end position="494"/>
    </location>
</feature>
<dbReference type="PROSITE" id="PS00178">
    <property type="entry name" value="AA_TRNA_LIGASE_I"/>
    <property type="match status" value="1"/>
</dbReference>
<evidence type="ECO:0000256" key="6">
    <source>
        <dbReference type="ARBA" id="ARBA00022917"/>
    </source>
</evidence>
<dbReference type="SUPFAM" id="SSF50677">
    <property type="entry name" value="ValRS/IleRS/LeuRS editing domain"/>
    <property type="match status" value="1"/>
</dbReference>
<keyword evidence="15" id="KW-1185">Reference proteome</keyword>
<evidence type="ECO:0000256" key="10">
    <source>
        <dbReference type="HAMAP-Rule" id="MF_02002"/>
    </source>
</evidence>
<dbReference type="NCBIfam" id="TIGR00392">
    <property type="entry name" value="ileS"/>
    <property type="match status" value="1"/>
</dbReference>
<dbReference type="Gene3D" id="3.40.50.620">
    <property type="entry name" value="HUPs"/>
    <property type="match status" value="2"/>
</dbReference>
<evidence type="ECO:0000256" key="8">
    <source>
        <dbReference type="ARBA" id="ARBA00025217"/>
    </source>
</evidence>
<comment type="function">
    <text evidence="8 10">Catalyzes the attachment of isoleucine to tRNA(Ile). As IleRS can inadvertently accommodate and process structurally similar amino acids such as valine, to avoid such errors it has two additional distinct tRNA(Ile)-dependent editing activities. One activity is designated as 'pretransfer' editing and involves the hydrolysis of activated Val-AMP. The other activity is designated 'posttransfer' editing and involves deacylation of mischarged Val-tRNA(Ile).</text>
</comment>
<dbReference type="RefSeq" id="WP_381420733.1">
    <property type="nucleotide sequence ID" value="NZ_JBHSDH010000010.1"/>
</dbReference>
<evidence type="ECO:0000313" key="14">
    <source>
        <dbReference type="EMBL" id="MFC4291139.1"/>
    </source>
</evidence>
<feature type="binding site" evidence="10">
    <location>
        <position position="1062"/>
    </location>
    <ligand>
        <name>Zn(2+)</name>
        <dbReference type="ChEBI" id="CHEBI:29105"/>
    </ligand>
</feature>
<dbReference type="Pfam" id="PF00133">
    <property type="entry name" value="tRNA-synt_1"/>
    <property type="match status" value="2"/>
</dbReference>
<protein>
    <recommendedName>
        <fullName evidence="10">Isoleucine--tRNA ligase</fullName>
        <ecNumber evidence="10">6.1.1.5</ecNumber>
    </recommendedName>
    <alternativeName>
        <fullName evidence="10">Isoleucyl-tRNA synthetase</fullName>
        <shortName evidence="10">IleRS</shortName>
    </alternativeName>
</protein>
<evidence type="ECO:0000256" key="4">
    <source>
        <dbReference type="ARBA" id="ARBA00022741"/>
    </source>
</evidence>
<reference evidence="15" key="1">
    <citation type="journal article" date="2019" name="Int. J. Syst. Evol. Microbiol.">
        <title>The Global Catalogue of Microorganisms (GCM) 10K type strain sequencing project: providing services to taxonomists for standard genome sequencing and annotation.</title>
        <authorList>
            <consortium name="The Broad Institute Genomics Platform"/>
            <consortium name="The Broad Institute Genome Sequencing Center for Infectious Disease"/>
            <person name="Wu L."/>
            <person name="Ma J."/>
        </authorList>
    </citation>
    <scope>NUCLEOTIDE SEQUENCE [LARGE SCALE GENOMIC DNA]</scope>
    <source>
        <strain evidence="15">CECT 8531</strain>
    </source>
</reference>
<dbReference type="PANTHER" id="PTHR42765">
    <property type="entry name" value="SOLEUCYL-TRNA SYNTHETASE"/>
    <property type="match status" value="1"/>
</dbReference>
<evidence type="ECO:0000256" key="5">
    <source>
        <dbReference type="ARBA" id="ARBA00022840"/>
    </source>
</evidence>
<dbReference type="SUPFAM" id="SSF47323">
    <property type="entry name" value="Anticodon-binding domain of a subclass of class I aminoacyl-tRNA synthetases"/>
    <property type="match status" value="1"/>
</dbReference>
<feature type="binding site" evidence="10">
    <location>
        <position position="1059"/>
    </location>
    <ligand>
        <name>Zn(2+)</name>
        <dbReference type="ChEBI" id="CHEBI:29105"/>
    </ligand>
</feature>
<feature type="region of interest" description="Disordered" evidence="11">
    <location>
        <begin position="504"/>
        <end position="541"/>
    </location>
</feature>
<dbReference type="InterPro" id="IPR002300">
    <property type="entry name" value="aa-tRNA-synth_Ia"/>
</dbReference>
<dbReference type="InterPro" id="IPR009080">
    <property type="entry name" value="tRNAsynth_Ia_anticodon-bd"/>
</dbReference>
<evidence type="ECO:0000256" key="3">
    <source>
        <dbReference type="ARBA" id="ARBA00022598"/>
    </source>
</evidence>
<feature type="binding site" evidence="10">
    <location>
        <position position="1042"/>
    </location>
    <ligand>
        <name>Zn(2+)</name>
        <dbReference type="ChEBI" id="CHEBI:29105"/>
    </ligand>
</feature>
<feature type="region of interest" description="Disordered" evidence="11">
    <location>
        <begin position="324"/>
        <end position="359"/>
    </location>
</feature>
<dbReference type="Proteomes" id="UP001595887">
    <property type="component" value="Unassembled WGS sequence"/>
</dbReference>
<keyword evidence="2 10" id="KW-0963">Cytoplasm</keyword>
<dbReference type="EC" id="6.1.1.5" evidence="10"/>
<keyword evidence="10" id="KW-0479">Metal-binding</keyword>
<keyword evidence="4 10" id="KW-0547">Nucleotide-binding</keyword>
<comment type="similarity">
    <text evidence="1 10">Belongs to the class-I aminoacyl-tRNA synthetase family. IleS type 1 subfamily.</text>
</comment>
<sequence length="1068" mass="118550">MTDARDFKDTVFLPKTDFPMKAGLPQKEPAILEQWEADGLYAKLREARAGREKFILHDGPPYANGDMHIGHALNHILKDMVCRTQSLLGKDAPYVPGWDCHGLPIEWKVEEQYRKKKLNKDEVPVKEFRAECRAYAQHWVNVQREQVKRLGILGNWDKPYLTMDFDSEATIVSELLKFAESGQLYRGAKPVMWSPVEKTALAEAEVEYENIVSTQIDVAFEIVESPIPELVGAHAVIWTTTPWTIPVNQAIAYGPDVEYVLIRSIERNILIAAERQFDFWVRMTSDGQATLTQAEPGDGVIKTFKGSDLAGTIARHPMAKLFESPLPPAGGAGGGPTDGGDLPTPNPSREREGDSVNPASPLAEFFLRPRPFLPGDFVTTDSGTGLVHMAPDHGEDDFDLCKAHGLEPVFAVEGDGKYRADWGWLGGQGSVINPKFNAPPNADGTGGPICEDLKKAGGLLAASADYQHSYPHSWRSKAKVIYRCTPQWFVPMDRQIAPPSALRAATSPSQVDGEEVSANPPHRLAMGRGTAAAGGGGGESTLRQRATQAIAETRWVPEKGRNRIGAMVEGRPDWVLSRQRAWGVPITLFVDRKTGQYLNDVSVNARIVDAIKAEGVDAWEAARAQEYLGSEYNADDYEQVFDILDVWFDSGCTHVFTLESGKWPELSWPADLYLEGSDQHRGWFQSSLLQSCGTRGRAPYDAVLTHGFTMDQKGLKMSKSVGNTVDPLKIMQNSGADIIRLWALSVDFTEDHRIGDEILRGVGDQYRKLRNTFRYMLGALQGFSDAEKVAVEDMPELERYVLHLLSELDAKLRKAVDDFDFNSYVRLLSEFANEDLSAFFFDIRKDCLYCDANPASGYQTDKRRACRTVLDILFHAMVRYAAPVLVFTAEEIWKTRFPDADSVHLLEWPPLPDLRHSREGGNPSPAGEFSTGPEMDPRLRGGDELVERWAKIREFRSAANEAIEPLRREKTIGSSLQADVWLDVDGEPSQNLLTSVDFAELLIAAGVKITANEKGDFELNGKSAAANLKVFVHAKPTTHHKCGRCWRHLPEVTEDGALCGRCDGVLNG</sequence>
<feature type="domain" description="Methionyl/Valyl/Leucyl/Isoleucyl-tRNA synthetase anticodon-binding" evidence="13">
    <location>
        <begin position="798"/>
        <end position="980"/>
    </location>
</feature>
<comment type="cofactor">
    <cofactor evidence="10">
        <name>Zn(2+)</name>
        <dbReference type="ChEBI" id="CHEBI:29105"/>
    </cofactor>
    <text evidence="10">Binds 1 zinc ion per subunit.</text>
</comment>
<gene>
    <name evidence="10 14" type="primary">ileS</name>
    <name evidence="14" type="ORF">ACFOWX_01790</name>
</gene>
<keyword evidence="6 10" id="KW-0648">Protein biosynthesis</keyword>
<evidence type="ECO:0000256" key="2">
    <source>
        <dbReference type="ARBA" id="ARBA00022490"/>
    </source>
</evidence>
<dbReference type="InterPro" id="IPR014729">
    <property type="entry name" value="Rossmann-like_a/b/a_fold"/>
</dbReference>
<dbReference type="InterPro" id="IPR001412">
    <property type="entry name" value="aa-tRNA-synth_I_CS"/>
</dbReference>
<dbReference type="PRINTS" id="PR00984">
    <property type="entry name" value="TRNASYNTHILE"/>
</dbReference>
<name>A0ABV8REL0_9SPHN</name>
<evidence type="ECO:0000256" key="11">
    <source>
        <dbReference type="SAM" id="MobiDB-lite"/>
    </source>
</evidence>
<organism evidence="14 15">
    <name type="scientific">Sphingorhabdus arenilitoris</name>
    <dbReference type="NCBI Taxonomy" id="1490041"/>
    <lineage>
        <taxon>Bacteria</taxon>
        <taxon>Pseudomonadati</taxon>
        <taxon>Pseudomonadota</taxon>
        <taxon>Alphaproteobacteria</taxon>
        <taxon>Sphingomonadales</taxon>
        <taxon>Sphingomonadaceae</taxon>
        <taxon>Sphingorhabdus</taxon>
    </lineage>
</organism>
<proteinExistence type="inferred from homology"/>
<evidence type="ECO:0000256" key="7">
    <source>
        <dbReference type="ARBA" id="ARBA00023146"/>
    </source>
</evidence>